<name>A0A8X6PA96_NEPPI</name>
<accession>A0A8X6PA96</accession>
<evidence type="ECO:0000256" key="2">
    <source>
        <dbReference type="PIRSR" id="PIRSR602717-51"/>
    </source>
</evidence>
<dbReference type="PANTHER" id="PTHR10615">
    <property type="entry name" value="HISTONE ACETYLTRANSFERASE"/>
    <property type="match status" value="1"/>
</dbReference>
<proteinExistence type="inferred from homology"/>
<evidence type="ECO:0000256" key="1">
    <source>
        <dbReference type="ARBA" id="ARBA00022679"/>
    </source>
</evidence>
<dbReference type="PANTHER" id="PTHR10615:SF82">
    <property type="entry name" value="HISTONE ACETYLTRANSFERASE KAT8"/>
    <property type="match status" value="1"/>
</dbReference>
<dbReference type="GO" id="GO:0044545">
    <property type="term" value="C:NSL complex"/>
    <property type="evidence" value="ECO:0007669"/>
    <property type="project" value="TreeGrafter"/>
</dbReference>
<dbReference type="GO" id="GO:0046972">
    <property type="term" value="F:histone H4K16 acetyltransferase activity"/>
    <property type="evidence" value="ECO:0007669"/>
    <property type="project" value="TreeGrafter"/>
</dbReference>
<dbReference type="GO" id="GO:0005634">
    <property type="term" value="C:nucleus"/>
    <property type="evidence" value="ECO:0007669"/>
    <property type="project" value="UniProtKB-SubCell"/>
</dbReference>
<dbReference type="OrthoDB" id="787137at2759"/>
<feature type="domain" description="MYST-type HAT" evidence="4">
    <location>
        <begin position="1"/>
        <end position="73"/>
    </location>
</feature>
<dbReference type="Pfam" id="PF01853">
    <property type="entry name" value="MOZ_SAS"/>
    <property type="match status" value="1"/>
</dbReference>
<evidence type="ECO:0000313" key="6">
    <source>
        <dbReference type="Proteomes" id="UP000887013"/>
    </source>
</evidence>
<comment type="similarity">
    <text evidence="3">Belongs to the MYST (SAS/MOZ) family.</text>
</comment>
<keyword evidence="3" id="KW-0539">Nucleus</keyword>
<comment type="catalytic activity">
    <reaction evidence="3">
        <text>L-lysyl-[protein] + acetyl-CoA = N(6)-acetyl-L-lysyl-[protein] + CoA + H(+)</text>
        <dbReference type="Rhea" id="RHEA:45948"/>
        <dbReference type="Rhea" id="RHEA-COMP:9752"/>
        <dbReference type="Rhea" id="RHEA-COMP:10731"/>
        <dbReference type="ChEBI" id="CHEBI:15378"/>
        <dbReference type="ChEBI" id="CHEBI:29969"/>
        <dbReference type="ChEBI" id="CHEBI:57287"/>
        <dbReference type="ChEBI" id="CHEBI:57288"/>
        <dbReference type="ChEBI" id="CHEBI:61930"/>
        <dbReference type="EC" id="2.3.1.48"/>
    </reaction>
</comment>
<organism evidence="5 6">
    <name type="scientific">Nephila pilipes</name>
    <name type="common">Giant wood spider</name>
    <name type="synonym">Nephila maculata</name>
    <dbReference type="NCBI Taxonomy" id="299642"/>
    <lineage>
        <taxon>Eukaryota</taxon>
        <taxon>Metazoa</taxon>
        <taxon>Ecdysozoa</taxon>
        <taxon>Arthropoda</taxon>
        <taxon>Chelicerata</taxon>
        <taxon>Arachnida</taxon>
        <taxon>Araneae</taxon>
        <taxon>Araneomorphae</taxon>
        <taxon>Entelegynae</taxon>
        <taxon>Araneoidea</taxon>
        <taxon>Nephilidae</taxon>
        <taxon>Nephila</taxon>
    </lineage>
</organism>
<reference evidence="5" key="1">
    <citation type="submission" date="2020-08" db="EMBL/GenBank/DDBJ databases">
        <title>Multicomponent nature underlies the extraordinary mechanical properties of spider dragline silk.</title>
        <authorList>
            <person name="Kono N."/>
            <person name="Nakamura H."/>
            <person name="Mori M."/>
            <person name="Yoshida Y."/>
            <person name="Ohtoshi R."/>
            <person name="Malay A.D."/>
            <person name="Moran D.A.P."/>
            <person name="Tomita M."/>
            <person name="Numata K."/>
            <person name="Arakawa K."/>
        </authorList>
    </citation>
    <scope>NUCLEOTIDE SEQUENCE</scope>
</reference>
<dbReference type="InterPro" id="IPR016181">
    <property type="entry name" value="Acyl_CoA_acyltransferase"/>
</dbReference>
<dbReference type="GO" id="GO:0072487">
    <property type="term" value="C:MSL complex"/>
    <property type="evidence" value="ECO:0007669"/>
    <property type="project" value="TreeGrafter"/>
</dbReference>
<feature type="active site" description="Proton donor/acceptor" evidence="2">
    <location>
        <position position="52"/>
    </location>
</feature>
<dbReference type="AlphaFoldDB" id="A0A8X6PA96"/>
<dbReference type="EC" id="2.3.1.48" evidence="3"/>
<evidence type="ECO:0000256" key="3">
    <source>
        <dbReference type="RuleBase" id="RU361211"/>
    </source>
</evidence>
<feature type="non-terminal residue" evidence="5">
    <location>
        <position position="1"/>
    </location>
</feature>
<sequence length="73" mass="8677">GPQGLAFFRYMLEWILPQWHGEKNMKLKGFGKFLIAFSYELSKKECAIGSPEKLLSYLGKLSYRSYWSYFKRL</sequence>
<dbReference type="EMBL" id="BMAW01067531">
    <property type="protein sequence ID" value="GFT60195.1"/>
    <property type="molecule type" value="Genomic_DNA"/>
</dbReference>
<evidence type="ECO:0000259" key="4">
    <source>
        <dbReference type="PROSITE" id="PS51726"/>
    </source>
</evidence>
<evidence type="ECO:0000313" key="5">
    <source>
        <dbReference type="EMBL" id="GFT60195.1"/>
    </source>
</evidence>
<dbReference type="PROSITE" id="PS51726">
    <property type="entry name" value="MYST_HAT"/>
    <property type="match status" value="1"/>
</dbReference>
<dbReference type="InterPro" id="IPR002717">
    <property type="entry name" value="HAT_MYST-type"/>
</dbReference>
<dbReference type="SUPFAM" id="SSF55729">
    <property type="entry name" value="Acyl-CoA N-acyltransferases (Nat)"/>
    <property type="match status" value="1"/>
</dbReference>
<dbReference type="GO" id="GO:0035267">
    <property type="term" value="C:NuA4 histone acetyltransferase complex"/>
    <property type="evidence" value="ECO:0007669"/>
    <property type="project" value="TreeGrafter"/>
</dbReference>
<dbReference type="GO" id="GO:0006355">
    <property type="term" value="P:regulation of DNA-templated transcription"/>
    <property type="evidence" value="ECO:0007669"/>
    <property type="project" value="InterPro"/>
</dbReference>
<dbReference type="Gene3D" id="3.40.630.30">
    <property type="match status" value="1"/>
</dbReference>
<comment type="caution">
    <text evidence="5">The sequence shown here is derived from an EMBL/GenBank/DDBJ whole genome shotgun (WGS) entry which is preliminary data.</text>
</comment>
<dbReference type="InterPro" id="IPR050603">
    <property type="entry name" value="MYST_HAT"/>
</dbReference>
<keyword evidence="6" id="KW-1185">Reference proteome</keyword>
<comment type="subcellular location">
    <subcellularLocation>
        <location evidence="3">Nucleus</location>
    </subcellularLocation>
</comment>
<gene>
    <name evidence="5" type="ORF">NPIL_11012</name>
</gene>
<dbReference type="Proteomes" id="UP000887013">
    <property type="component" value="Unassembled WGS sequence"/>
</dbReference>
<keyword evidence="1" id="KW-0808">Transferase</keyword>
<protein>
    <recommendedName>
        <fullName evidence="3">Histone acetyltransferase</fullName>
        <ecNumber evidence="3">2.3.1.48</ecNumber>
    </recommendedName>
</protein>